<evidence type="ECO:0000256" key="3">
    <source>
        <dbReference type="ARBA" id="ARBA00022801"/>
    </source>
</evidence>
<dbReference type="GO" id="GO:0004439">
    <property type="term" value="F:phosphatidylinositol-4,5-bisphosphate 5-phosphatase activity"/>
    <property type="evidence" value="ECO:0007669"/>
    <property type="project" value="TreeGrafter"/>
</dbReference>
<dbReference type="PANTHER" id="PTHR45666:SF15">
    <property type="entry name" value="TYPE I INOSITOL POLYPHOSPHATE 5-PHOSPHATASE 8"/>
    <property type="match status" value="1"/>
</dbReference>
<protein>
    <recommendedName>
        <fullName evidence="5">Inositol polyphosphate-related phosphatase domain-containing protein</fullName>
    </recommendedName>
</protein>
<dbReference type="GO" id="GO:0034485">
    <property type="term" value="F:phosphatidylinositol-3,4,5-trisphosphate 5-phosphatase activity"/>
    <property type="evidence" value="ECO:0007669"/>
    <property type="project" value="TreeGrafter"/>
</dbReference>
<keyword evidence="7" id="KW-1185">Reference proteome</keyword>
<dbReference type="SMART" id="SM00128">
    <property type="entry name" value="IPPc"/>
    <property type="match status" value="1"/>
</dbReference>
<dbReference type="InterPro" id="IPR036691">
    <property type="entry name" value="Endo/exonu/phosph_ase_sf"/>
</dbReference>
<dbReference type="AlphaFoldDB" id="A0AAU9S9G9"/>
<organism evidence="6 7">
    <name type="scientific">Thlaspi arvense</name>
    <name type="common">Field penny-cress</name>
    <dbReference type="NCBI Taxonomy" id="13288"/>
    <lineage>
        <taxon>Eukaryota</taxon>
        <taxon>Viridiplantae</taxon>
        <taxon>Streptophyta</taxon>
        <taxon>Embryophyta</taxon>
        <taxon>Tracheophyta</taxon>
        <taxon>Spermatophyta</taxon>
        <taxon>Magnoliopsida</taxon>
        <taxon>eudicotyledons</taxon>
        <taxon>Gunneridae</taxon>
        <taxon>Pentapetalae</taxon>
        <taxon>rosids</taxon>
        <taxon>malvids</taxon>
        <taxon>Brassicales</taxon>
        <taxon>Brassicaceae</taxon>
        <taxon>Thlaspideae</taxon>
        <taxon>Thlaspi</taxon>
    </lineage>
</organism>
<sequence>MGKILKSKSSWPRTVVRKWLNLRSSASEFNSDYPLKGKMEPTQARRKSCSDGDYYMIVPEKFPGWLGQANGDLKQPTGEQHVTRVDEKLDLKMFVGTWNVGGKSPHEGLDLKDWVKSPADADIYVLGFQEIVPLNAGNVLGAEDSGPAAKWLSLIREALNNNNNNLSQNDLELSKNHRSSFEITKSSQQPRLSFTNLPEDKPVACNSTPPRGYSLAASKQMVGIFLCVWVRDDLRKRITNLKVSCVGRGIMGYLGNKGSISISMSLHETSLCFVCTHLTSGEKEGDEIRRNLDVTEILKRTRFSRSSKDSLPETIMDHDKVIWLGDLNYRLRASSDVHEQLRNNDWEALLEKDQLKIEQRAGRIFQGWEEGKIYFAPTYKYLINSDNYVVQTEKSKEKRRTPAWCDRILWKGDGLKQIWYVRGESRFSDHRPVQSLFSVHIDLTQNQSNRKTKPISQNHRPNPVLPYTCHGKVQAEEILLLTRAQIESILQFQFSSSRTRLESFPNQSFWMAKCSDGEMGYENSSKRPHQWLLDGSETELLPNKKHASESPTSNLLFSGVINSNVTSWGNTFSFESCPGQFTERLFDVETTRPGDNIHDKSVRLTNTEKAVLGRSSESYSDHSFGLSMSQTLEDPQSAVSYGGIRKVKVSQVKDTESFVSSPNAQSYDRVENRSVSATRVDESSMCVGLAFGKEEEHVIGESYERDNGVFISVGQPYCKGDETIYDNSFASELAFNKVDSNLISMGQSYNHVDERASSKGSNFHKESTPVCRDGVYNRNSNVVQESFVKGQSTIISFGGSNDDDDDNNSGRYRFLMAKSTPQLSETPTRKDLVGTRTNVLGCDATFSSIDVSTKKEESRVSKKVQSNSFPSNVRSLLSTGMLDGVPVKYIAWSREKELRGVIKGSGYQCGCDSCNSSKVVNAYEFERHAGCKTKHPNNHIYFENGKTIYGIVQELRNTPQDMLFNVIPTMTGSTINQKSFRLWKESYLAAIRELQRIYGKEDGKVL</sequence>
<dbReference type="Pfam" id="PF22669">
    <property type="entry name" value="Exo_endo_phos2"/>
    <property type="match status" value="1"/>
</dbReference>
<dbReference type="Proteomes" id="UP000836841">
    <property type="component" value="Chromosome 4"/>
</dbReference>
<reference evidence="6 7" key="1">
    <citation type="submission" date="2022-03" db="EMBL/GenBank/DDBJ databases">
        <authorList>
            <person name="Nunn A."/>
            <person name="Chopra R."/>
            <person name="Nunn A."/>
            <person name="Contreras Garrido A."/>
        </authorList>
    </citation>
    <scope>NUCLEOTIDE SEQUENCE [LARGE SCALE GENOMIC DNA]</scope>
</reference>
<comment type="similarity">
    <text evidence="2">Belongs to the inositol polyphosphate 5-phosphatase family.</text>
</comment>
<dbReference type="GO" id="GO:0004445">
    <property type="term" value="F:inositol-polyphosphate 5-phosphatase activity"/>
    <property type="evidence" value="ECO:0007669"/>
    <property type="project" value="InterPro"/>
</dbReference>
<evidence type="ECO:0000256" key="2">
    <source>
        <dbReference type="ARBA" id="ARBA00010768"/>
    </source>
</evidence>
<dbReference type="Pfam" id="PF16135">
    <property type="entry name" value="TDBD"/>
    <property type="match status" value="1"/>
</dbReference>
<keyword evidence="4" id="KW-0539">Nucleus</keyword>
<evidence type="ECO:0000259" key="5">
    <source>
        <dbReference type="SMART" id="SM00128"/>
    </source>
</evidence>
<feature type="domain" description="Inositol polyphosphate-related phosphatase" evidence="5">
    <location>
        <begin position="89"/>
        <end position="445"/>
    </location>
</feature>
<name>A0AAU9S9G9_THLAR</name>
<dbReference type="EMBL" id="OU466860">
    <property type="protein sequence ID" value="CAH2058908.1"/>
    <property type="molecule type" value="Genomic_DNA"/>
</dbReference>
<evidence type="ECO:0000256" key="1">
    <source>
        <dbReference type="ARBA" id="ARBA00004123"/>
    </source>
</evidence>
<accession>A0AAU9S9G9</accession>
<dbReference type="GO" id="GO:0046856">
    <property type="term" value="P:phosphatidylinositol dephosphorylation"/>
    <property type="evidence" value="ECO:0007669"/>
    <property type="project" value="InterPro"/>
</dbReference>
<keyword evidence="3" id="KW-0378">Hydrolase</keyword>
<gene>
    <name evidence="6" type="ORF">TAV2_LOCUS12567</name>
</gene>
<evidence type="ECO:0000256" key="4">
    <source>
        <dbReference type="ARBA" id="ARBA00023242"/>
    </source>
</evidence>
<dbReference type="SUPFAM" id="SSF56219">
    <property type="entry name" value="DNase I-like"/>
    <property type="match status" value="1"/>
</dbReference>
<evidence type="ECO:0000313" key="7">
    <source>
        <dbReference type="Proteomes" id="UP000836841"/>
    </source>
</evidence>
<dbReference type="InterPro" id="IPR032308">
    <property type="entry name" value="TDBD"/>
</dbReference>
<comment type="subcellular location">
    <subcellularLocation>
        <location evidence="1">Nucleus</location>
    </subcellularLocation>
</comment>
<proteinExistence type="inferred from homology"/>
<dbReference type="InterPro" id="IPR000300">
    <property type="entry name" value="IPPc"/>
</dbReference>
<evidence type="ECO:0000313" key="6">
    <source>
        <dbReference type="EMBL" id="CAH2058908.1"/>
    </source>
</evidence>
<dbReference type="GO" id="GO:0005634">
    <property type="term" value="C:nucleus"/>
    <property type="evidence" value="ECO:0007669"/>
    <property type="project" value="UniProtKB-SubCell"/>
</dbReference>
<dbReference type="Gene3D" id="3.60.10.10">
    <property type="entry name" value="Endonuclease/exonuclease/phosphatase"/>
    <property type="match status" value="1"/>
</dbReference>
<dbReference type="InterPro" id="IPR045849">
    <property type="entry name" value="IP5P_plant"/>
</dbReference>
<dbReference type="PANTHER" id="PTHR45666">
    <property type="entry name" value="TYPE IV INOSITOL POLYPHOSPHATE 5-PHOSPHATASE 9"/>
    <property type="match status" value="1"/>
</dbReference>